<gene>
    <name evidence="3" type="ORF">BACT_0482</name>
</gene>
<feature type="compositionally biased region" description="Basic and acidic residues" evidence="1">
    <location>
        <begin position="1"/>
        <end position="10"/>
    </location>
</feature>
<dbReference type="RefSeq" id="WP_033504619.1">
    <property type="nucleotide sequence ID" value="NZ_CP011786.1"/>
</dbReference>
<dbReference type="SUPFAM" id="SSF52266">
    <property type="entry name" value="SGNH hydrolase"/>
    <property type="match status" value="1"/>
</dbReference>
<dbReference type="KEGG" id="bact:AB656_01030"/>
<feature type="domain" description="SGNH hydrolase-type esterase" evidence="2">
    <location>
        <begin position="85"/>
        <end position="248"/>
    </location>
</feature>
<comment type="caution">
    <text evidence="3">The sequence shown here is derived from an EMBL/GenBank/DDBJ whole genome shotgun (WGS) entry which is preliminary data.</text>
</comment>
<dbReference type="InterPro" id="IPR036514">
    <property type="entry name" value="SGNH_hydro_sf"/>
</dbReference>
<dbReference type="EMBL" id="JGYK01000001">
    <property type="protein sequence ID" value="KFI39782.1"/>
    <property type="molecule type" value="Genomic_DNA"/>
</dbReference>
<dbReference type="InterPro" id="IPR013830">
    <property type="entry name" value="SGNH_hydro"/>
</dbReference>
<dbReference type="Pfam" id="PF13472">
    <property type="entry name" value="Lipase_GDSL_2"/>
    <property type="match status" value="1"/>
</dbReference>
<evidence type="ECO:0000313" key="4">
    <source>
        <dbReference type="Proteomes" id="UP000029015"/>
    </source>
</evidence>
<reference evidence="3 4" key="1">
    <citation type="submission" date="2014-03" db="EMBL/GenBank/DDBJ databases">
        <title>Genomics of Bifidobacteria.</title>
        <authorList>
            <person name="Ventura M."/>
            <person name="Milani C."/>
            <person name="Lugli G.A."/>
        </authorList>
    </citation>
    <scope>NUCLEOTIDE SEQUENCE [LARGE SCALE GENOMIC DNA]</scope>
    <source>
        <strain evidence="3 4">DSM 22766</strain>
    </source>
</reference>
<feature type="region of interest" description="Disordered" evidence="1">
    <location>
        <begin position="1"/>
        <end position="23"/>
    </location>
</feature>
<protein>
    <recommendedName>
        <fullName evidence="2">SGNH hydrolase-type esterase domain-containing protein</fullName>
    </recommendedName>
</protein>
<dbReference type="CDD" id="cd00229">
    <property type="entry name" value="SGNH_hydrolase"/>
    <property type="match status" value="1"/>
</dbReference>
<accession>A0A086YZT2</accession>
<organism evidence="3 4">
    <name type="scientific">Bifidobacterium actinocoloniiforme DSM 22766</name>
    <dbReference type="NCBI Taxonomy" id="1437605"/>
    <lineage>
        <taxon>Bacteria</taxon>
        <taxon>Bacillati</taxon>
        <taxon>Actinomycetota</taxon>
        <taxon>Actinomycetes</taxon>
        <taxon>Bifidobacteriales</taxon>
        <taxon>Bifidobacteriaceae</taxon>
        <taxon>Bifidobacterium</taxon>
    </lineage>
</organism>
<name>A0A086YZT2_9BIFI</name>
<evidence type="ECO:0000256" key="1">
    <source>
        <dbReference type="SAM" id="MobiDB-lite"/>
    </source>
</evidence>
<dbReference type="AlphaFoldDB" id="A0A086YZT2"/>
<evidence type="ECO:0000259" key="2">
    <source>
        <dbReference type="Pfam" id="PF13472"/>
    </source>
</evidence>
<dbReference type="PATRIC" id="fig|1437605.7.peg.207"/>
<evidence type="ECO:0000313" key="3">
    <source>
        <dbReference type="EMBL" id="KFI39782.1"/>
    </source>
</evidence>
<dbReference type="Gene3D" id="3.40.50.1110">
    <property type="entry name" value="SGNH hydrolase"/>
    <property type="match status" value="1"/>
</dbReference>
<proteinExistence type="predicted"/>
<keyword evidence="4" id="KW-1185">Reference proteome</keyword>
<sequence>MVDQITDKKTVGIPGPVGDITPQARQARDEAVKARDEAEAFADQAGLQADAALAGLIGRKGSRTQDALLAWHGGLVTPRTILVGVGDSYMAGFRTSNQATMSMTRRCADMLGLECRNYAVSGSGMLGGSGDRFTAQLDTAAADLQDSLDRVAVVLIGGGRNDGSVSGQDSYQEAIRATLQHAVDLFPGAQVVFVPAMWDSSWPTNELRRVYDRSMRAAVQVPQVQTVRGAWSWGIADPGYVDIHPGDALADTFGRLIASAVLHGGDTMWRDRELRLVAGTDNITGAGGSAVLTSGVLHARIRAGRPQHNSGARLLFWIDNASRLGVWTTFTGLTDDNLVWQGKWDGRDFTWVGDIFGASNDNKFYNAQFSYNPLTAV</sequence>
<dbReference type="Proteomes" id="UP000029015">
    <property type="component" value="Unassembled WGS sequence"/>
</dbReference>
<dbReference type="STRING" id="1437605.AB656_01030"/>